<comment type="caution">
    <text evidence="2">The sequence shown here is derived from an EMBL/GenBank/DDBJ whole genome shotgun (WGS) entry which is preliminary data.</text>
</comment>
<feature type="signal peptide" evidence="1">
    <location>
        <begin position="1"/>
        <end position="21"/>
    </location>
</feature>
<keyword evidence="3" id="KW-1185">Reference proteome</keyword>
<sequence>MKSLKLLLLATIAVCFFTACDDTQNPIIEDSLTEINAKTSKQKEVPFKGKLFTGQADDAFSEICSATSPTDFWGLDHQVGYGNATHVGNFNIDLMFCFHVVLNEHGFPDFEGGFGEYSGDEPVSLEASNGDLLTLDNPDGGRLIPVQSEVYRFEFEDTWHIIGGTGRFENASGEFVWHGKVRIDDTGTDHSWEGTIILDKES</sequence>
<dbReference type="AlphaFoldDB" id="A0A3D9H5F1"/>
<reference evidence="2 3" key="1">
    <citation type="submission" date="2018-07" db="EMBL/GenBank/DDBJ databases">
        <title>Genomic Encyclopedia of Type Strains, Phase III (KMG-III): the genomes of soil and plant-associated and newly described type strains.</title>
        <authorList>
            <person name="Whitman W."/>
        </authorList>
    </citation>
    <scope>NUCLEOTIDE SEQUENCE [LARGE SCALE GENOMIC DNA]</scope>
    <source>
        <strain evidence="2 3">CECT 8487</strain>
    </source>
</reference>
<protein>
    <recommendedName>
        <fullName evidence="4">Lipoprotein</fullName>
    </recommendedName>
</protein>
<name>A0A3D9H5F1_9FLAO</name>
<dbReference type="PROSITE" id="PS51257">
    <property type="entry name" value="PROKAR_LIPOPROTEIN"/>
    <property type="match status" value="1"/>
</dbReference>
<evidence type="ECO:0000256" key="1">
    <source>
        <dbReference type="SAM" id="SignalP"/>
    </source>
</evidence>
<feature type="chain" id="PRO_5017658956" description="Lipoprotein" evidence="1">
    <location>
        <begin position="22"/>
        <end position="202"/>
    </location>
</feature>
<evidence type="ECO:0000313" key="2">
    <source>
        <dbReference type="EMBL" id="RED44733.1"/>
    </source>
</evidence>
<evidence type="ECO:0008006" key="4">
    <source>
        <dbReference type="Google" id="ProtNLM"/>
    </source>
</evidence>
<dbReference type="RefSeq" id="WP_116525124.1">
    <property type="nucleotide sequence ID" value="NZ_QRDX01000010.1"/>
</dbReference>
<dbReference type="OrthoDB" id="1445626at2"/>
<dbReference type="Proteomes" id="UP000256629">
    <property type="component" value="Unassembled WGS sequence"/>
</dbReference>
<keyword evidence="1" id="KW-0732">Signal</keyword>
<gene>
    <name evidence="2" type="ORF">DFQ02_11036</name>
</gene>
<evidence type="ECO:0000313" key="3">
    <source>
        <dbReference type="Proteomes" id="UP000256629"/>
    </source>
</evidence>
<proteinExistence type="predicted"/>
<organism evidence="2 3">
    <name type="scientific">Seonamhaeicola aphaedonensis</name>
    <dbReference type="NCBI Taxonomy" id="1461338"/>
    <lineage>
        <taxon>Bacteria</taxon>
        <taxon>Pseudomonadati</taxon>
        <taxon>Bacteroidota</taxon>
        <taxon>Flavobacteriia</taxon>
        <taxon>Flavobacteriales</taxon>
        <taxon>Flavobacteriaceae</taxon>
    </lineage>
</organism>
<dbReference type="EMBL" id="QRDX01000010">
    <property type="protein sequence ID" value="RED44733.1"/>
    <property type="molecule type" value="Genomic_DNA"/>
</dbReference>
<accession>A0A3D9H5F1</accession>